<feature type="transmembrane region" description="Helical" evidence="1">
    <location>
        <begin position="126"/>
        <end position="144"/>
    </location>
</feature>
<name>A0A7G1KWU8_9NOCA</name>
<keyword evidence="1" id="KW-0472">Membrane</keyword>
<accession>A0A7G1KWU8</accession>
<proteinExistence type="predicted"/>
<sequence length="157" mass="16671">MMTRFGLWRPTVTFWRVATLVLVALPQLLDTRIPDLWNGAAEPVHDDTATVMAVTYLSSPPLPEQWLEYLSESGLAVLVPAIALVLPSSYARTGTLWAAGILAALGLADGYLGMSALEGTGGSTTLLFMSPCYLLAAITLGLSARSAHTEPSEPTPN</sequence>
<keyword evidence="1" id="KW-0812">Transmembrane</keyword>
<reference evidence="2 3" key="1">
    <citation type="submission" date="2020-08" db="EMBL/GenBank/DDBJ databases">
        <title>Genome Sequencing of Nocardia wallacei strain FMUON74 and assembly.</title>
        <authorList>
            <person name="Toyokawa M."/>
            <person name="Uesaka K."/>
        </authorList>
    </citation>
    <scope>NUCLEOTIDE SEQUENCE [LARGE SCALE GENOMIC DNA]</scope>
    <source>
        <strain evidence="2 3">FMUON74</strain>
    </source>
</reference>
<feature type="transmembrane region" description="Helical" evidence="1">
    <location>
        <begin position="66"/>
        <end position="87"/>
    </location>
</feature>
<protein>
    <submittedName>
        <fullName evidence="2">Uncharacterized protein</fullName>
    </submittedName>
</protein>
<gene>
    <name evidence="2" type="ORF">NWFMUON74_53160</name>
</gene>
<dbReference type="Proteomes" id="UP000516173">
    <property type="component" value="Chromosome"/>
</dbReference>
<evidence type="ECO:0000313" key="3">
    <source>
        <dbReference type="Proteomes" id="UP000516173"/>
    </source>
</evidence>
<dbReference type="EMBL" id="AP023396">
    <property type="protein sequence ID" value="BCK57544.1"/>
    <property type="molecule type" value="Genomic_DNA"/>
</dbReference>
<keyword evidence="3" id="KW-1185">Reference proteome</keyword>
<organism evidence="2 3">
    <name type="scientific">Nocardia wallacei</name>
    <dbReference type="NCBI Taxonomy" id="480035"/>
    <lineage>
        <taxon>Bacteria</taxon>
        <taxon>Bacillati</taxon>
        <taxon>Actinomycetota</taxon>
        <taxon>Actinomycetes</taxon>
        <taxon>Mycobacteriales</taxon>
        <taxon>Nocardiaceae</taxon>
        <taxon>Nocardia</taxon>
    </lineage>
</organism>
<evidence type="ECO:0000313" key="2">
    <source>
        <dbReference type="EMBL" id="BCK57544.1"/>
    </source>
</evidence>
<dbReference type="RefSeq" id="WP_187684435.1">
    <property type="nucleotide sequence ID" value="NZ_AP023396.1"/>
</dbReference>
<feature type="transmembrane region" description="Helical" evidence="1">
    <location>
        <begin position="94"/>
        <end position="114"/>
    </location>
</feature>
<dbReference type="GeneID" id="80349755"/>
<keyword evidence="1" id="KW-1133">Transmembrane helix</keyword>
<dbReference type="KEGG" id="nwl:NWFMUON74_53160"/>
<evidence type="ECO:0000256" key="1">
    <source>
        <dbReference type="SAM" id="Phobius"/>
    </source>
</evidence>
<dbReference type="AlphaFoldDB" id="A0A7G1KWU8"/>
<feature type="transmembrane region" description="Helical" evidence="1">
    <location>
        <begin position="12"/>
        <end position="29"/>
    </location>
</feature>